<reference evidence="1 2" key="1">
    <citation type="submission" date="2024-02" db="EMBL/GenBank/DDBJ databases">
        <title>Adaptive strategies in a cosmopolitan and abundant soil bacterium.</title>
        <authorList>
            <person name="Carini P."/>
        </authorList>
    </citation>
    <scope>NUCLEOTIDE SEQUENCE [LARGE SCALE GENOMIC DNA]</scope>
    <source>
        <strain evidence="1 2">AZCC 1608</strain>
    </source>
</reference>
<organism evidence="1 2">
    <name type="scientific">Bradyrhizobium algeriense</name>
    <dbReference type="NCBI Taxonomy" id="634784"/>
    <lineage>
        <taxon>Bacteria</taxon>
        <taxon>Pseudomonadati</taxon>
        <taxon>Pseudomonadota</taxon>
        <taxon>Alphaproteobacteria</taxon>
        <taxon>Hyphomicrobiales</taxon>
        <taxon>Nitrobacteraceae</taxon>
        <taxon>Bradyrhizobium</taxon>
    </lineage>
</organism>
<name>A0ABU8BDN6_9BRAD</name>
<gene>
    <name evidence="1" type="ORF">V1286_004177</name>
</gene>
<keyword evidence="2" id="KW-1185">Reference proteome</keyword>
<dbReference type="Proteomes" id="UP001364224">
    <property type="component" value="Unassembled WGS sequence"/>
</dbReference>
<comment type="caution">
    <text evidence="1">The sequence shown here is derived from an EMBL/GenBank/DDBJ whole genome shotgun (WGS) entry which is preliminary data.</text>
</comment>
<proteinExistence type="predicted"/>
<accession>A0ABU8BDN6</accession>
<protein>
    <submittedName>
        <fullName evidence="1">Uncharacterized protein</fullName>
    </submittedName>
</protein>
<evidence type="ECO:0000313" key="1">
    <source>
        <dbReference type="EMBL" id="MEH2556648.1"/>
    </source>
</evidence>
<evidence type="ECO:0000313" key="2">
    <source>
        <dbReference type="Proteomes" id="UP001364224"/>
    </source>
</evidence>
<dbReference type="RefSeq" id="WP_334482098.1">
    <property type="nucleotide sequence ID" value="NZ_JAZHRV010000001.1"/>
</dbReference>
<sequence length="52" mass="6004">MTKLLEKALEAVRRLPPDSQDDLVYYTAHDEAEEIIVLAIQHPARERERSDA</sequence>
<dbReference type="EMBL" id="JAZHRV010000001">
    <property type="protein sequence ID" value="MEH2556648.1"/>
    <property type="molecule type" value="Genomic_DNA"/>
</dbReference>